<reference evidence="6" key="1">
    <citation type="submission" date="2017-09" db="EMBL/GenBank/DDBJ databases">
        <title>Depth-based differentiation of microbial function through sediment-hosted aquifers and enrichment of novel symbionts in the deep terrestrial subsurface.</title>
        <authorList>
            <person name="Probst A.J."/>
            <person name="Ladd B."/>
            <person name="Jarett J.K."/>
            <person name="Geller-Mcgrath D.E."/>
            <person name="Sieber C.M.K."/>
            <person name="Emerson J.B."/>
            <person name="Anantharaman K."/>
            <person name="Thomas B.C."/>
            <person name="Malmstrom R."/>
            <person name="Stieglmeier M."/>
            <person name="Klingl A."/>
            <person name="Woyke T."/>
            <person name="Ryan C.M."/>
            <person name="Banfield J.F."/>
        </authorList>
    </citation>
    <scope>NUCLEOTIDE SEQUENCE [LARGE SCALE GENOMIC DNA]</scope>
</reference>
<dbReference type="GO" id="GO:0005524">
    <property type="term" value="F:ATP binding"/>
    <property type="evidence" value="ECO:0007669"/>
    <property type="project" value="UniProtKB-KW"/>
</dbReference>
<comment type="similarity">
    <text evidence="1">Belongs to the GSP E family.</text>
</comment>
<dbReference type="PANTHER" id="PTHR30258:SF1">
    <property type="entry name" value="PROTEIN TRANSPORT PROTEIN HOFB HOMOLOG"/>
    <property type="match status" value="1"/>
</dbReference>
<dbReference type="SMART" id="SM00382">
    <property type="entry name" value="AAA"/>
    <property type="match status" value="1"/>
</dbReference>
<dbReference type="Pfam" id="PF00437">
    <property type="entry name" value="T2SSE"/>
    <property type="match status" value="1"/>
</dbReference>
<gene>
    <name evidence="5" type="ORF">COU09_01645</name>
</gene>
<dbReference type="InterPro" id="IPR001482">
    <property type="entry name" value="T2SS/T4SS_dom"/>
</dbReference>
<dbReference type="GO" id="GO:0005886">
    <property type="term" value="C:plasma membrane"/>
    <property type="evidence" value="ECO:0007669"/>
    <property type="project" value="TreeGrafter"/>
</dbReference>
<dbReference type="InterPro" id="IPR037257">
    <property type="entry name" value="T2SS_E_N_sf"/>
</dbReference>
<keyword evidence="3" id="KW-0067">ATP-binding</keyword>
<feature type="domain" description="AAA+ ATPase" evidence="4">
    <location>
        <begin position="312"/>
        <end position="454"/>
    </location>
</feature>
<dbReference type="CDD" id="cd01129">
    <property type="entry name" value="PulE-GspE-like"/>
    <property type="match status" value="1"/>
</dbReference>
<evidence type="ECO:0000259" key="4">
    <source>
        <dbReference type="SMART" id="SM00382"/>
    </source>
</evidence>
<dbReference type="Gene3D" id="3.30.450.90">
    <property type="match status" value="1"/>
</dbReference>
<dbReference type="PANTHER" id="PTHR30258">
    <property type="entry name" value="TYPE II SECRETION SYSTEM PROTEIN GSPE-RELATED"/>
    <property type="match status" value="1"/>
</dbReference>
<evidence type="ECO:0000256" key="2">
    <source>
        <dbReference type="ARBA" id="ARBA00022741"/>
    </source>
</evidence>
<organism evidence="5 6">
    <name type="scientific">Candidatus Harrisonbacteria bacterium CG10_big_fil_rev_8_21_14_0_10_44_23</name>
    <dbReference type="NCBI Taxonomy" id="1974585"/>
    <lineage>
        <taxon>Bacteria</taxon>
        <taxon>Candidatus Harrisoniibacteriota</taxon>
    </lineage>
</organism>
<evidence type="ECO:0000256" key="1">
    <source>
        <dbReference type="ARBA" id="ARBA00006611"/>
    </source>
</evidence>
<dbReference type="AlphaFoldDB" id="A0A2H0UQ67"/>
<evidence type="ECO:0000313" key="6">
    <source>
        <dbReference type="Proteomes" id="UP000229615"/>
    </source>
</evidence>
<dbReference type="Pfam" id="PF05157">
    <property type="entry name" value="MshEN"/>
    <property type="match status" value="1"/>
</dbReference>
<dbReference type="Proteomes" id="UP000229615">
    <property type="component" value="Unassembled WGS sequence"/>
</dbReference>
<comment type="caution">
    <text evidence="5">The sequence shown here is derived from an EMBL/GenBank/DDBJ whole genome shotgun (WGS) entry which is preliminary data.</text>
</comment>
<dbReference type="InterPro" id="IPR003593">
    <property type="entry name" value="AAA+_ATPase"/>
</dbReference>
<dbReference type="Gene3D" id="3.40.50.300">
    <property type="entry name" value="P-loop containing nucleotide triphosphate hydrolases"/>
    <property type="match status" value="1"/>
</dbReference>
<proteinExistence type="inferred from homology"/>
<dbReference type="InterPro" id="IPR027417">
    <property type="entry name" value="P-loop_NTPase"/>
</dbReference>
<keyword evidence="2" id="KW-0547">Nucleotide-binding</keyword>
<evidence type="ECO:0000313" key="5">
    <source>
        <dbReference type="EMBL" id="PIR88534.1"/>
    </source>
</evidence>
<protein>
    <recommendedName>
        <fullName evidence="4">AAA+ ATPase domain-containing protein</fullName>
    </recommendedName>
</protein>
<accession>A0A2H0UQ67</accession>
<name>A0A2H0UQ67_9BACT</name>
<dbReference type="EMBL" id="PFBB01000017">
    <property type="protein sequence ID" value="PIR88534.1"/>
    <property type="molecule type" value="Genomic_DNA"/>
</dbReference>
<dbReference type="SUPFAM" id="SSF52540">
    <property type="entry name" value="P-loop containing nucleoside triphosphate hydrolases"/>
    <property type="match status" value="1"/>
</dbReference>
<dbReference type="GO" id="GO:0016887">
    <property type="term" value="F:ATP hydrolysis activity"/>
    <property type="evidence" value="ECO:0007669"/>
    <property type="project" value="TreeGrafter"/>
</dbReference>
<dbReference type="InterPro" id="IPR007831">
    <property type="entry name" value="T2SS_GspE_N"/>
</dbReference>
<dbReference type="Gene3D" id="3.30.300.160">
    <property type="entry name" value="Type II secretion system, protein E, N-terminal domain"/>
    <property type="match status" value="1"/>
</dbReference>
<dbReference type="SUPFAM" id="SSF160246">
    <property type="entry name" value="EspE N-terminal domain-like"/>
    <property type="match status" value="1"/>
</dbReference>
<sequence length="569" mass="63380">MLQIPKEELKKILVADGLSTEEEFAAIEQEAKIANQSPAHLLLGRGVITPEYYNNILGEYYGVPLVSLDKNAVDQEILHLISEDYARQHLVLPFRRQPNGSVDVAMTDPSDLTAIQYLQKKLAAQVNPFLAPREDFGDIFALYGKKQVENFRNVIQKNIEDSLKLKTKRGEEAAQEVPIIAITDNLLSYAVSSRASDIHIEALETETLVRFRIDGVLREVIRIQKGIHPAIVARFKILGGAKLDEHAKPQDGRFRYKIGDQSIDIRLSILPTMYGEKLVLRLLGASSHILSYEELGMSKATIEKVNKNASKTFGTFLITGPTGSGKSTTMYSILNLLNKPEVNIVTVEDPIEYNMPYINQTQVNPDAGISFASALRSILRQDPNIIMVGEIRDLETAEISVHAALTGHLLLSSLHTNDAPTSIPRLADMKVPLFLISAVLNAVLAQRLVRRLCSDCIYSYEPTPEIIATIREQMKDLGLPEDVHLPKLFFKGKGCPTCGKSGYQGRMGIYEILDVDEEIRQYIVAKGFTLSGLRNLARKNGMKAMFEDGLEKAQQGQTSIEEVLRVIRE</sequence>
<evidence type="ECO:0000256" key="3">
    <source>
        <dbReference type="ARBA" id="ARBA00022840"/>
    </source>
</evidence>